<organism evidence="3 4">
    <name type="scientific">Sphingomonas insulae</name>
    <dbReference type="NCBI Taxonomy" id="424800"/>
    <lineage>
        <taxon>Bacteria</taxon>
        <taxon>Pseudomonadati</taxon>
        <taxon>Pseudomonadota</taxon>
        <taxon>Alphaproteobacteria</taxon>
        <taxon>Sphingomonadales</taxon>
        <taxon>Sphingomonadaceae</taxon>
        <taxon>Sphingomonas</taxon>
    </lineage>
</organism>
<name>A0ABN1HNU5_9SPHN</name>
<sequence length="321" mass="34308">MSPDLVSKHRPSLAQFAAHRRAIEPHALPTYCLCLLGVTVIAASVTLGPFHCDPVFIGNVLQSTLAVAAFAWAARWIGFARVADLVEQVLLLFASGIVCAFCAVICASTAAPLADPVLRQADMLLFGIDRTSLIADLGLSAGAMRLWTLAYDSFAVTPLLAMLLLLWRGERWRAWAVLSALMTCAAIMIVFLLMTPAFGTPPFPYAFEAVLAGVRSGELRTLDTSVITGIVTFPSMHAADAVILAVAFSWLGRWAVPLVVLNIAMFFSALIVGGHYAVDLLAGGCIGFVCITGAQRLHARLASVVAGRTHVVDTDRHYICV</sequence>
<feature type="transmembrane region" description="Helical" evidence="1">
    <location>
        <begin position="56"/>
        <end position="77"/>
    </location>
</feature>
<keyword evidence="4" id="KW-1185">Reference proteome</keyword>
<proteinExistence type="predicted"/>
<reference evidence="3 4" key="1">
    <citation type="journal article" date="2019" name="Int. J. Syst. Evol. Microbiol.">
        <title>The Global Catalogue of Microorganisms (GCM) 10K type strain sequencing project: providing services to taxonomists for standard genome sequencing and annotation.</title>
        <authorList>
            <consortium name="The Broad Institute Genomics Platform"/>
            <consortium name="The Broad Institute Genome Sequencing Center for Infectious Disease"/>
            <person name="Wu L."/>
            <person name="Ma J."/>
        </authorList>
    </citation>
    <scope>NUCLEOTIDE SEQUENCE [LARGE SCALE GENOMIC DNA]</scope>
    <source>
        <strain evidence="3 4">JCM 14603</strain>
    </source>
</reference>
<feature type="transmembrane region" description="Helical" evidence="1">
    <location>
        <begin position="258"/>
        <end position="278"/>
    </location>
</feature>
<feature type="transmembrane region" description="Helical" evidence="1">
    <location>
        <begin position="226"/>
        <end position="251"/>
    </location>
</feature>
<comment type="caution">
    <text evidence="3">The sequence shown here is derived from an EMBL/GenBank/DDBJ whole genome shotgun (WGS) entry which is preliminary data.</text>
</comment>
<protein>
    <submittedName>
        <fullName evidence="3">Phosphatase PAP2 family protein</fullName>
    </submittedName>
</protein>
<evidence type="ECO:0000259" key="2">
    <source>
        <dbReference type="Pfam" id="PF14378"/>
    </source>
</evidence>
<feature type="transmembrane region" description="Helical" evidence="1">
    <location>
        <begin position="174"/>
        <end position="194"/>
    </location>
</feature>
<dbReference type="SUPFAM" id="SSF48317">
    <property type="entry name" value="Acid phosphatase/Vanadium-dependent haloperoxidase"/>
    <property type="match status" value="1"/>
</dbReference>
<dbReference type="InterPro" id="IPR026841">
    <property type="entry name" value="Aur1/Ipt1"/>
</dbReference>
<feature type="transmembrane region" description="Helical" evidence="1">
    <location>
        <begin position="28"/>
        <end position="50"/>
    </location>
</feature>
<feature type="transmembrane region" description="Helical" evidence="1">
    <location>
        <begin position="89"/>
        <end position="114"/>
    </location>
</feature>
<dbReference type="RefSeq" id="WP_163958060.1">
    <property type="nucleotide sequence ID" value="NZ_BAAAES010000004.1"/>
</dbReference>
<dbReference type="Proteomes" id="UP001500238">
    <property type="component" value="Unassembled WGS sequence"/>
</dbReference>
<keyword evidence="1" id="KW-0472">Membrane</keyword>
<dbReference type="Gene3D" id="1.20.144.10">
    <property type="entry name" value="Phosphatidic acid phosphatase type 2/haloperoxidase"/>
    <property type="match status" value="1"/>
</dbReference>
<keyword evidence="1" id="KW-0812">Transmembrane</keyword>
<gene>
    <name evidence="3" type="ORF">GCM10009102_06470</name>
</gene>
<feature type="domain" description="Inositolphosphotransferase Aur1/Ipt1" evidence="2">
    <location>
        <begin position="143"/>
        <end position="290"/>
    </location>
</feature>
<accession>A0ABN1HNU5</accession>
<evidence type="ECO:0000256" key="1">
    <source>
        <dbReference type="SAM" id="Phobius"/>
    </source>
</evidence>
<evidence type="ECO:0000313" key="4">
    <source>
        <dbReference type="Proteomes" id="UP001500238"/>
    </source>
</evidence>
<evidence type="ECO:0000313" key="3">
    <source>
        <dbReference type="EMBL" id="GAA0660559.1"/>
    </source>
</evidence>
<dbReference type="Pfam" id="PF14378">
    <property type="entry name" value="PAP2_3"/>
    <property type="match status" value="1"/>
</dbReference>
<keyword evidence="1" id="KW-1133">Transmembrane helix</keyword>
<dbReference type="EMBL" id="BAAAES010000004">
    <property type="protein sequence ID" value="GAA0660559.1"/>
    <property type="molecule type" value="Genomic_DNA"/>
</dbReference>
<dbReference type="InterPro" id="IPR036938">
    <property type="entry name" value="PAP2/HPO_sf"/>
</dbReference>
<feature type="transmembrane region" description="Helical" evidence="1">
    <location>
        <begin position="146"/>
        <end position="167"/>
    </location>
</feature>